<gene>
    <name evidence="2" type="ORF">DM558_06435</name>
</gene>
<organism evidence="2 3">
    <name type="scientific">Entomomonas moraniae</name>
    <dbReference type="NCBI Taxonomy" id="2213226"/>
    <lineage>
        <taxon>Bacteria</taxon>
        <taxon>Pseudomonadati</taxon>
        <taxon>Pseudomonadota</taxon>
        <taxon>Gammaproteobacteria</taxon>
        <taxon>Pseudomonadales</taxon>
        <taxon>Pseudomonadaceae</taxon>
        <taxon>Entomomonas</taxon>
    </lineage>
</organism>
<dbReference type="AlphaFoldDB" id="A0A3S9XDD6"/>
<dbReference type="Proteomes" id="UP000273143">
    <property type="component" value="Chromosome"/>
</dbReference>
<proteinExistence type="predicted"/>
<reference evidence="3" key="1">
    <citation type="submission" date="2018-06" db="EMBL/GenBank/DDBJ databases">
        <title>Complete genome of Pseudomonas insecticola strain QZS01.</title>
        <authorList>
            <person name="Wang J."/>
            <person name="Su Q."/>
        </authorList>
    </citation>
    <scope>NUCLEOTIDE SEQUENCE [LARGE SCALE GENOMIC DNA]</scope>
    <source>
        <strain evidence="3">QZS01</strain>
    </source>
</reference>
<dbReference type="EMBL" id="CP029822">
    <property type="protein sequence ID" value="AZS50435.1"/>
    <property type="molecule type" value="Genomic_DNA"/>
</dbReference>
<name>A0A3S9XDD6_9GAMM</name>
<sequence>MKKRSLITTCLLLLNILLSFTSIVNAEQTTTKKTPVKQERRTFSSPILQDVYDHGYPGERGYGDSINVTEIVEKYIPIGTSFDDTKSILDKNGLSMLKTLDVVPAGVEGLTDRDYRVKYLFEGANLFSGKWSTIYMIIGLHFSDQNKLIRMRATTFYDGM</sequence>
<evidence type="ECO:0000313" key="2">
    <source>
        <dbReference type="EMBL" id="AZS50435.1"/>
    </source>
</evidence>
<accession>A0A3S9XDD6</accession>
<dbReference type="RefSeq" id="WP_127162784.1">
    <property type="nucleotide sequence ID" value="NZ_CP029822.1"/>
</dbReference>
<evidence type="ECO:0000256" key="1">
    <source>
        <dbReference type="SAM" id="SignalP"/>
    </source>
</evidence>
<keyword evidence="1" id="KW-0732">Signal</keyword>
<protein>
    <submittedName>
        <fullName evidence="2">Uncharacterized protein</fullName>
    </submittedName>
</protein>
<keyword evidence="3" id="KW-1185">Reference proteome</keyword>
<evidence type="ECO:0000313" key="3">
    <source>
        <dbReference type="Proteomes" id="UP000273143"/>
    </source>
</evidence>
<dbReference type="KEGG" id="emo:DM558_06435"/>
<feature type="signal peptide" evidence="1">
    <location>
        <begin position="1"/>
        <end position="26"/>
    </location>
</feature>
<feature type="chain" id="PRO_5019115470" evidence="1">
    <location>
        <begin position="27"/>
        <end position="160"/>
    </location>
</feature>